<dbReference type="InterPro" id="IPR013520">
    <property type="entry name" value="Ribonucl_H"/>
</dbReference>
<dbReference type="Proteomes" id="UP001155587">
    <property type="component" value="Unassembled WGS sequence"/>
</dbReference>
<proteinExistence type="predicted"/>
<dbReference type="NCBIfam" id="TIGR00573">
    <property type="entry name" value="dnaq"/>
    <property type="match status" value="1"/>
</dbReference>
<evidence type="ECO:0000256" key="5">
    <source>
        <dbReference type="ARBA" id="ARBA00026073"/>
    </source>
</evidence>
<dbReference type="GO" id="GO:0003677">
    <property type="term" value="F:DNA binding"/>
    <property type="evidence" value="ECO:0007669"/>
    <property type="project" value="InterPro"/>
</dbReference>
<reference evidence="8" key="1">
    <citation type="submission" date="2022-02" db="EMBL/GenBank/DDBJ databases">
        <title>Vibrio sp. nov, a new bacterium isolated from seawater.</title>
        <authorList>
            <person name="Yuan Y."/>
        </authorList>
    </citation>
    <scope>NUCLEOTIDE SEQUENCE</scope>
    <source>
        <strain evidence="8">ZSDZ65</strain>
    </source>
</reference>
<dbReference type="InterPro" id="IPR006054">
    <property type="entry name" value="DnaQ"/>
</dbReference>
<comment type="subunit">
    <text evidence="5">DNA polymerase III contains a core (composed of alpha, epsilon and theta chains) that associates with a tau subunit. This core dimerizes to form the POLIII' complex. PolIII' associates with the gamma complex (composed of gamma, delta, delta', psi and chi chains) and with the beta chain to form the complete DNA polymerase III complex.</text>
</comment>
<evidence type="ECO:0000256" key="3">
    <source>
        <dbReference type="ARBA" id="ARBA00022839"/>
    </source>
</evidence>
<comment type="caution">
    <text evidence="8">The sequence shown here is derived from an EMBL/GenBank/DDBJ whole genome shotgun (WGS) entry which is preliminary data.</text>
</comment>
<dbReference type="RefSeq" id="WP_265674083.1">
    <property type="nucleotide sequence ID" value="NZ_JAKRRY010000006.1"/>
</dbReference>
<dbReference type="InterPro" id="IPR012337">
    <property type="entry name" value="RNaseH-like_sf"/>
</dbReference>
<comment type="function">
    <text evidence="4">DNA polymerase III is a complex, multichain enzyme responsible for most of the replicative synthesis in bacteria. The epsilon subunit contain the editing function and is a proofreading 3'-5' exonuclease.</text>
</comment>
<dbReference type="EC" id="2.7.7.7" evidence="1"/>
<dbReference type="GO" id="GO:0005829">
    <property type="term" value="C:cytosol"/>
    <property type="evidence" value="ECO:0007669"/>
    <property type="project" value="TreeGrafter"/>
</dbReference>
<accession>A0A9X3CLN6</accession>
<protein>
    <recommendedName>
        <fullName evidence="1">DNA-directed DNA polymerase</fullName>
        <ecNumber evidence="1">2.7.7.7</ecNumber>
    </recommendedName>
</protein>
<dbReference type="AlphaFoldDB" id="A0A9X3CLN6"/>
<keyword evidence="9" id="KW-1185">Reference proteome</keyword>
<name>A0A9X3CLN6_9VIBR</name>
<keyword evidence="3 8" id="KW-0378">Hydrolase</keyword>
<evidence type="ECO:0000256" key="6">
    <source>
        <dbReference type="ARBA" id="ARBA00049244"/>
    </source>
</evidence>
<feature type="domain" description="Exonuclease" evidence="7">
    <location>
        <begin position="7"/>
        <end position="174"/>
    </location>
</feature>
<keyword evidence="2" id="KW-0540">Nuclease</keyword>
<evidence type="ECO:0000313" key="9">
    <source>
        <dbReference type="Proteomes" id="UP001155587"/>
    </source>
</evidence>
<comment type="catalytic activity">
    <reaction evidence="6">
        <text>DNA(n) + a 2'-deoxyribonucleoside 5'-triphosphate = DNA(n+1) + diphosphate</text>
        <dbReference type="Rhea" id="RHEA:22508"/>
        <dbReference type="Rhea" id="RHEA-COMP:17339"/>
        <dbReference type="Rhea" id="RHEA-COMP:17340"/>
        <dbReference type="ChEBI" id="CHEBI:33019"/>
        <dbReference type="ChEBI" id="CHEBI:61560"/>
        <dbReference type="ChEBI" id="CHEBI:173112"/>
        <dbReference type="EC" id="2.7.7.7"/>
    </reaction>
</comment>
<evidence type="ECO:0000256" key="2">
    <source>
        <dbReference type="ARBA" id="ARBA00022722"/>
    </source>
</evidence>
<dbReference type="CDD" id="cd06127">
    <property type="entry name" value="DEDDh"/>
    <property type="match status" value="1"/>
</dbReference>
<evidence type="ECO:0000313" key="8">
    <source>
        <dbReference type="EMBL" id="MCW8345671.1"/>
    </source>
</evidence>
<dbReference type="SMART" id="SM00479">
    <property type="entry name" value="EXOIII"/>
    <property type="match status" value="1"/>
</dbReference>
<evidence type="ECO:0000256" key="1">
    <source>
        <dbReference type="ARBA" id="ARBA00012417"/>
    </source>
</evidence>
<dbReference type="PANTHER" id="PTHR30231:SF37">
    <property type="entry name" value="EXODEOXYRIBONUCLEASE 10"/>
    <property type="match status" value="1"/>
</dbReference>
<dbReference type="InterPro" id="IPR036397">
    <property type="entry name" value="RNaseH_sf"/>
</dbReference>
<dbReference type="Gene3D" id="3.30.420.10">
    <property type="entry name" value="Ribonuclease H-like superfamily/Ribonuclease H"/>
    <property type="match status" value="1"/>
</dbReference>
<dbReference type="GO" id="GO:0003887">
    <property type="term" value="F:DNA-directed DNA polymerase activity"/>
    <property type="evidence" value="ECO:0007669"/>
    <property type="project" value="UniProtKB-EC"/>
</dbReference>
<gene>
    <name evidence="8" type="ORF">MD535_06565</name>
</gene>
<dbReference type="Pfam" id="PF00929">
    <property type="entry name" value="RNase_T"/>
    <property type="match status" value="1"/>
</dbReference>
<evidence type="ECO:0000259" key="7">
    <source>
        <dbReference type="SMART" id="SM00479"/>
    </source>
</evidence>
<dbReference type="GO" id="GO:0045004">
    <property type="term" value="P:DNA replication proofreading"/>
    <property type="evidence" value="ECO:0007669"/>
    <property type="project" value="TreeGrafter"/>
</dbReference>
<dbReference type="GO" id="GO:0008408">
    <property type="term" value="F:3'-5' exonuclease activity"/>
    <property type="evidence" value="ECO:0007669"/>
    <property type="project" value="TreeGrafter"/>
</dbReference>
<organism evidence="8 9">
    <name type="scientific">Vibrio qingdaonensis</name>
    <dbReference type="NCBI Taxonomy" id="2829491"/>
    <lineage>
        <taxon>Bacteria</taxon>
        <taxon>Pseudomonadati</taxon>
        <taxon>Pseudomonadota</taxon>
        <taxon>Gammaproteobacteria</taxon>
        <taxon>Vibrionales</taxon>
        <taxon>Vibrionaceae</taxon>
        <taxon>Vibrio</taxon>
    </lineage>
</organism>
<sequence length="209" mass="23167">MSSPAHSVIVLDFETTGLSPNQGDRAIEIGAVKLENGVAVDRFQSLMNPGFRISGFIENYTGISNHMLANAPSCEEVMSEFSCWIQNSNLVAHNASFDQRFLDAELDRIQARYNGTFACSLLASRRLTQDAPSHKLGDLVRYHHIENDGVFHRALADAEVTASLWMVLLNTLQQQHQVSAPSFELIQKLSKTPKASVDNFLRKYAATQG</sequence>
<keyword evidence="3 8" id="KW-0269">Exonuclease</keyword>
<dbReference type="SUPFAM" id="SSF53098">
    <property type="entry name" value="Ribonuclease H-like"/>
    <property type="match status" value="1"/>
</dbReference>
<dbReference type="EMBL" id="JAKRRY010000006">
    <property type="protein sequence ID" value="MCW8345671.1"/>
    <property type="molecule type" value="Genomic_DNA"/>
</dbReference>
<evidence type="ECO:0000256" key="4">
    <source>
        <dbReference type="ARBA" id="ARBA00025483"/>
    </source>
</evidence>
<dbReference type="PANTHER" id="PTHR30231">
    <property type="entry name" value="DNA POLYMERASE III SUBUNIT EPSILON"/>
    <property type="match status" value="1"/>
</dbReference>
<dbReference type="FunFam" id="3.30.420.10:FF:000045">
    <property type="entry name" value="3'-5' exonuclease DinG"/>
    <property type="match status" value="1"/>
</dbReference>